<reference evidence="3" key="1">
    <citation type="submission" date="2022-11" db="UniProtKB">
        <authorList>
            <consortium name="WormBaseParasite"/>
        </authorList>
    </citation>
    <scope>IDENTIFICATION</scope>
</reference>
<dbReference type="WBParaSite" id="PSU_v2.g9499.t1">
    <property type="protein sequence ID" value="PSU_v2.g9499.t1"/>
    <property type="gene ID" value="PSU_v2.g9499"/>
</dbReference>
<feature type="signal peptide" evidence="1">
    <location>
        <begin position="1"/>
        <end position="23"/>
    </location>
</feature>
<feature type="chain" id="PRO_5037871805" evidence="1">
    <location>
        <begin position="24"/>
        <end position="124"/>
    </location>
</feature>
<organism evidence="2 3">
    <name type="scientific">Panagrolaimus superbus</name>
    <dbReference type="NCBI Taxonomy" id="310955"/>
    <lineage>
        <taxon>Eukaryota</taxon>
        <taxon>Metazoa</taxon>
        <taxon>Ecdysozoa</taxon>
        <taxon>Nematoda</taxon>
        <taxon>Chromadorea</taxon>
        <taxon>Rhabditida</taxon>
        <taxon>Tylenchina</taxon>
        <taxon>Panagrolaimomorpha</taxon>
        <taxon>Panagrolaimoidea</taxon>
        <taxon>Panagrolaimidae</taxon>
        <taxon>Panagrolaimus</taxon>
    </lineage>
</organism>
<keyword evidence="1" id="KW-0732">Signal</keyword>
<evidence type="ECO:0000313" key="3">
    <source>
        <dbReference type="WBParaSite" id="PSU_v2.g9499.t1"/>
    </source>
</evidence>
<accession>A0A914ZB05</accession>
<sequence>MLSSKNNIYLLLILGCLMQFLMADLETHTISCVGKEPVPMGTLVILGGRDDPKWQGFTDEKGRIRIPKSKFDAQNIHILSPCVIDKVLEDACLPYHTANYSDVKQLQTIELFNKKFQLDGNCKL</sequence>
<evidence type="ECO:0000313" key="2">
    <source>
        <dbReference type="Proteomes" id="UP000887577"/>
    </source>
</evidence>
<protein>
    <submittedName>
        <fullName evidence="3">Uncharacterized protein</fullName>
    </submittedName>
</protein>
<dbReference type="PROSITE" id="PS51257">
    <property type="entry name" value="PROKAR_LIPOPROTEIN"/>
    <property type="match status" value="1"/>
</dbReference>
<proteinExistence type="predicted"/>
<keyword evidence="2" id="KW-1185">Reference proteome</keyword>
<evidence type="ECO:0000256" key="1">
    <source>
        <dbReference type="SAM" id="SignalP"/>
    </source>
</evidence>
<name>A0A914ZB05_9BILA</name>
<dbReference type="AlphaFoldDB" id="A0A914ZB05"/>
<dbReference type="Proteomes" id="UP000887577">
    <property type="component" value="Unplaced"/>
</dbReference>